<gene>
    <name evidence="2" type="ORF">GB864_04055</name>
</gene>
<evidence type="ECO:0000313" key="3">
    <source>
        <dbReference type="Proteomes" id="UP000438182"/>
    </source>
</evidence>
<feature type="transmembrane region" description="Helical" evidence="1">
    <location>
        <begin position="153"/>
        <end position="171"/>
    </location>
</feature>
<feature type="transmembrane region" description="Helical" evidence="1">
    <location>
        <begin position="90"/>
        <end position="111"/>
    </location>
</feature>
<feature type="transmembrane region" description="Helical" evidence="1">
    <location>
        <begin position="177"/>
        <end position="195"/>
    </location>
</feature>
<accession>A0A6I4NZ59</accession>
<name>A0A6I4NZ59_9MICO</name>
<feature type="transmembrane region" description="Helical" evidence="1">
    <location>
        <begin position="268"/>
        <end position="290"/>
    </location>
</feature>
<feature type="transmembrane region" description="Helical" evidence="1">
    <location>
        <begin position="207"/>
        <end position="232"/>
    </location>
</feature>
<keyword evidence="1" id="KW-1133">Transmembrane helix</keyword>
<evidence type="ECO:0000256" key="1">
    <source>
        <dbReference type="SAM" id="Phobius"/>
    </source>
</evidence>
<feature type="transmembrane region" description="Helical" evidence="1">
    <location>
        <begin position="244"/>
        <end position="263"/>
    </location>
</feature>
<protein>
    <submittedName>
        <fullName evidence="2">EamA-like transporter family protein</fullName>
    </submittedName>
</protein>
<dbReference type="EMBL" id="WSTA01000011">
    <property type="protein sequence ID" value="MWB97725.1"/>
    <property type="molecule type" value="Genomic_DNA"/>
</dbReference>
<feature type="transmembrane region" description="Helical" evidence="1">
    <location>
        <begin position="117"/>
        <end position="141"/>
    </location>
</feature>
<dbReference type="RefSeq" id="WP_160423073.1">
    <property type="nucleotide sequence ID" value="NZ_WSTA01000011.1"/>
</dbReference>
<evidence type="ECO:0000313" key="2">
    <source>
        <dbReference type="EMBL" id="MWB97725.1"/>
    </source>
</evidence>
<feature type="transmembrane region" description="Helical" evidence="1">
    <location>
        <begin position="296"/>
        <end position="317"/>
    </location>
</feature>
<dbReference type="Proteomes" id="UP000438182">
    <property type="component" value="Unassembled WGS sequence"/>
</dbReference>
<organism evidence="2 3">
    <name type="scientific">Agromyces seonyuensis</name>
    <dbReference type="NCBI Taxonomy" id="2662446"/>
    <lineage>
        <taxon>Bacteria</taxon>
        <taxon>Bacillati</taxon>
        <taxon>Actinomycetota</taxon>
        <taxon>Actinomycetes</taxon>
        <taxon>Micrococcales</taxon>
        <taxon>Microbacteriaceae</taxon>
        <taxon>Agromyces</taxon>
    </lineage>
</organism>
<dbReference type="PANTHER" id="PTHR34821:SF2">
    <property type="entry name" value="INNER MEMBRANE PROTEIN YDCZ"/>
    <property type="match status" value="1"/>
</dbReference>
<comment type="caution">
    <text evidence="2">The sequence shown here is derived from an EMBL/GenBank/DDBJ whole genome shotgun (WGS) entry which is preliminary data.</text>
</comment>
<dbReference type="GO" id="GO:0005886">
    <property type="term" value="C:plasma membrane"/>
    <property type="evidence" value="ECO:0007669"/>
    <property type="project" value="TreeGrafter"/>
</dbReference>
<dbReference type="PANTHER" id="PTHR34821">
    <property type="entry name" value="INNER MEMBRANE PROTEIN YDCZ"/>
    <property type="match status" value="1"/>
</dbReference>
<dbReference type="InterPro" id="IPR006750">
    <property type="entry name" value="YdcZ"/>
</dbReference>
<dbReference type="AlphaFoldDB" id="A0A6I4NZ59"/>
<keyword evidence="1" id="KW-0812">Transmembrane</keyword>
<dbReference type="Pfam" id="PF04657">
    <property type="entry name" value="DMT_YdcZ"/>
    <property type="match status" value="2"/>
</dbReference>
<keyword evidence="1" id="KW-0472">Membrane</keyword>
<keyword evidence="3" id="KW-1185">Reference proteome</keyword>
<reference evidence="2 3" key="1">
    <citation type="submission" date="2019-12" db="EMBL/GenBank/DDBJ databases">
        <authorList>
            <person name="Kim Y.S."/>
        </authorList>
    </citation>
    <scope>NUCLEOTIDE SEQUENCE [LARGE SCALE GENOMIC DNA]</scope>
    <source>
        <strain evidence="2 3">MMS17-SY077</strain>
    </source>
</reference>
<sequence length="339" mass="33400">MDAVPNPAAPVGRHRVRNALALGGAALCGALMALQSRLNGQLGAELEDGYTAALVSFGSGLVVMSVLLASSPRGRQGVGRVLEAVRTGGLRRWMLVGGAAGAVFVLSQGLVATLLGVALFTVAYVAGQTVSGLVVDLVGLGPSGRHAVTVPRVAGAALTVVAVAVAVSGGIDAGVAWWALLLPLGSGLLSSWQAAVNGRVRVAAGSAITATFNNFLVGTAVLAVAALVHVLAAGPPSEWPDEPWLYLGGAVGCIFIAGATILVRATGVLLFTLANVAGQLVAAIVLDAVLPGAHPSVGPATIAGTALALVAVAVGGLDGMRARRAARAAGAAPGVSPER</sequence>
<feature type="transmembrane region" description="Helical" evidence="1">
    <location>
        <begin position="50"/>
        <end position="69"/>
    </location>
</feature>
<feature type="transmembrane region" description="Helical" evidence="1">
    <location>
        <begin position="19"/>
        <end position="38"/>
    </location>
</feature>
<proteinExistence type="predicted"/>